<proteinExistence type="predicted"/>
<reference evidence="1 2" key="1">
    <citation type="submission" date="2017-10" db="EMBL/GenBank/DDBJ databases">
        <title>Genome of an Actinobacterium that displays light-enhanced growth.</title>
        <authorList>
            <person name="Maresca J.A."/>
            <person name="Hempel P."/>
            <person name="Shevchenko O."/>
            <person name="Miller K.J."/>
            <person name="Hahn M.W."/>
        </authorList>
    </citation>
    <scope>NUCLEOTIDE SEQUENCE [LARGE SCALE GENOMIC DNA]</scope>
    <source>
        <strain evidence="1 2">MWH-Mo1</strain>
    </source>
</reference>
<name>A0A2Z3RUW8_9MICO</name>
<keyword evidence="2" id="KW-1185">Reference proteome</keyword>
<dbReference type="Proteomes" id="UP000246894">
    <property type="component" value="Chromosome"/>
</dbReference>
<gene>
    <name evidence="1" type="ORF">AURMO_00024</name>
</gene>
<dbReference type="OrthoDB" id="9855291at2"/>
<evidence type="ECO:0000313" key="1">
    <source>
        <dbReference type="EMBL" id="AWR20649.1"/>
    </source>
</evidence>
<dbReference type="KEGG" id="aum:AURMO_00024"/>
<organism evidence="1 2">
    <name type="scientific">Aurantimicrobium photophilum</name>
    <dbReference type="NCBI Taxonomy" id="1987356"/>
    <lineage>
        <taxon>Bacteria</taxon>
        <taxon>Bacillati</taxon>
        <taxon>Actinomycetota</taxon>
        <taxon>Actinomycetes</taxon>
        <taxon>Micrococcales</taxon>
        <taxon>Microbacteriaceae</taxon>
        <taxon>Aurantimicrobium</taxon>
    </lineage>
</organism>
<evidence type="ECO:0000313" key="2">
    <source>
        <dbReference type="Proteomes" id="UP000246894"/>
    </source>
</evidence>
<accession>A0A2Z3RUW8</accession>
<dbReference type="EMBL" id="CP023994">
    <property type="protein sequence ID" value="AWR20649.1"/>
    <property type="molecule type" value="Genomic_DNA"/>
</dbReference>
<protein>
    <submittedName>
        <fullName evidence="1">Uncharacterized protein</fullName>
    </submittedName>
</protein>
<sequence length="75" mass="8189">MIEPQLISGSLPARHGQWLALADALDAAVVTLHTAVPDQLWFGPARRAFDHNVELVMAELRQARWSVLSAESGLS</sequence>
<dbReference type="AlphaFoldDB" id="A0A2Z3RUW8"/>
<dbReference type="RefSeq" id="WP_110232585.1">
    <property type="nucleotide sequence ID" value="NZ_CP023994.1"/>
</dbReference>